<evidence type="ECO:0000256" key="1">
    <source>
        <dbReference type="SAM" id="MobiDB-lite"/>
    </source>
</evidence>
<keyword evidence="3" id="KW-1185">Reference proteome</keyword>
<sequence length="101" mass="11371">FEIIKPSEWTDLLDLHGIPDDLGDGFCRRFVHQVFEHQTGEVTVQTLKPATDHSLEKVRPGIRPLFFSQKMAAKEPEKKIPSTAAKATTRSPRGSTERINS</sequence>
<proteinExistence type="predicted"/>
<gene>
    <name evidence="2" type="ORF">FQN60_015519</name>
</gene>
<feature type="compositionally biased region" description="Polar residues" evidence="1">
    <location>
        <begin position="85"/>
        <end position="101"/>
    </location>
</feature>
<feature type="region of interest" description="Disordered" evidence="1">
    <location>
        <begin position="73"/>
        <end position="101"/>
    </location>
</feature>
<feature type="non-terminal residue" evidence="2">
    <location>
        <position position="1"/>
    </location>
</feature>
<dbReference type="Proteomes" id="UP000327493">
    <property type="component" value="Chromosome 18"/>
</dbReference>
<dbReference type="EMBL" id="VOFY01000018">
    <property type="protein sequence ID" value="KAA8582973.1"/>
    <property type="molecule type" value="Genomic_DNA"/>
</dbReference>
<dbReference type="AlphaFoldDB" id="A0A5J5CQ75"/>
<reference evidence="2 3" key="1">
    <citation type="submission" date="2019-08" db="EMBL/GenBank/DDBJ databases">
        <title>A chromosome-level genome assembly, high-density linkage maps, and genome scans reveal the genomic architecture of hybrid incompatibilities underlying speciation via character displacement in darters (Percidae: Etheostominae).</title>
        <authorList>
            <person name="Moran R.L."/>
            <person name="Catchen J.M."/>
            <person name="Fuller R.C."/>
        </authorList>
    </citation>
    <scope>NUCLEOTIDE SEQUENCE [LARGE SCALE GENOMIC DNA]</scope>
    <source>
        <strain evidence="2">EspeVRDwgs_2016</strain>
        <tissue evidence="2">Muscle</tissue>
    </source>
</reference>
<evidence type="ECO:0000313" key="2">
    <source>
        <dbReference type="EMBL" id="KAA8582973.1"/>
    </source>
</evidence>
<organism evidence="2 3">
    <name type="scientific">Etheostoma spectabile</name>
    <name type="common">orangethroat darter</name>
    <dbReference type="NCBI Taxonomy" id="54343"/>
    <lineage>
        <taxon>Eukaryota</taxon>
        <taxon>Metazoa</taxon>
        <taxon>Chordata</taxon>
        <taxon>Craniata</taxon>
        <taxon>Vertebrata</taxon>
        <taxon>Euteleostomi</taxon>
        <taxon>Actinopterygii</taxon>
        <taxon>Neopterygii</taxon>
        <taxon>Teleostei</taxon>
        <taxon>Neoteleostei</taxon>
        <taxon>Acanthomorphata</taxon>
        <taxon>Eupercaria</taxon>
        <taxon>Perciformes</taxon>
        <taxon>Percoidei</taxon>
        <taxon>Percidae</taxon>
        <taxon>Etheostomatinae</taxon>
        <taxon>Etheostoma</taxon>
    </lineage>
</organism>
<name>A0A5J5CQ75_9PERO</name>
<comment type="caution">
    <text evidence="2">The sequence shown here is derived from an EMBL/GenBank/DDBJ whole genome shotgun (WGS) entry which is preliminary data.</text>
</comment>
<protein>
    <submittedName>
        <fullName evidence="2">Uncharacterized protein</fullName>
    </submittedName>
</protein>
<evidence type="ECO:0000313" key="3">
    <source>
        <dbReference type="Proteomes" id="UP000327493"/>
    </source>
</evidence>
<accession>A0A5J5CQ75</accession>